<evidence type="ECO:0008006" key="4">
    <source>
        <dbReference type="Google" id="ProtNLM"/>
    </source>
</evidence>
<keyword evidence="3" id="KW-1185">Reference proteome</keyword>
<gene>
    <name evidence="2" type="ORF">ACFQPE_03470</name>
</gene>
<dbReference type="GeneID" id="79314832"/>
<sequence length="172" mass="17300">MNRRTVLGALTGGVTAALAGCLGGDDADGDANGTNDSNGTGGSNGTNGTNTTNGTDGGASSITGEQFQAQSANCGTEDQSASVSFPRDGQVKVKGVITGADQCHSARLGDVSVEGGTLTVSVETYVPEEMANRTCGDCVVDIEYQASFAFDGTAPERVVVTHDGERVATGER</sequence>
<protein>
    <recommendedName>
        <fullName evidence="4">Lipoprotein</fullName>
    </recommendedName>
</protein>
<dbReference type="AlphaFoldDB" id="A0ABD6A5J0"/>
<dbReference type="PROSITE" id="PS51257">
    <property type="entry name" value="PROKAR_LIPOPROTEIN"/>
    <property type="match status" value="1"/>
</dbReference>
<proteinExistence type="predicted"/>
<evidence type="ECO:0000256" key="1">
    <source>
        <dbReference type="SAM" id="MobiDB-lite"/>
    </source>
</evidence>
<comment type="caution">
    <text evidence="2">The sequence shown here is derived from an EMBL/GenBank/DDBJ whole genome shotgun (WGS) entry which is preliminary data.</text>
</comment>
<feature type="region of interest" description="Disordered" evidence="1">
    <location>
        <begin position="32"/>
        <end position="84"/>
    </location>
</feature>
<evidence type="ECO:0000313" key="2">
    <source>
        <dbReference type="EMBL" id="MFC7315854.1"/>
    </source>
</evidence>
<evidence type="ECO:0000313" key="3">
    <source>
        <dbReference type="Proteomes" id="UP001596547"/>
    </source>
</evidence>
<name>A0ABD6A5J0_9EURY</name>
<feature type="compositionally biased region" description="Low complexity" evidence="1">
    <location>
        <begin position="46"/>
        <end position="61"/>
    </location>
</feature>
<accession>A0ABD6A5J0</accession>
<feature type="compositionally biased region" description="Polar residues" evidence="1">
    <location>
        <begin position="62"/>
        <end position="83"/>
    </location>
</feature>
<organism evidence="2 3">
    <name type="scientific">Halomarina halobia</name>
    <dbReference type="NCBI Taxonomy" id="3033386"/>
    <lineage>
        <taxon>Archaea</taxon>
        <taxon>Methanobacteriati</taxon>
        <taxon>Methanobacteriota</taxon>
        <taxon>Stenosarchaea group</taxon>
        <taxon>Halobacteria</taxon>
        <taxon>Halobacteriales</taxon>
        <taxon>Natronomonadaceae</taxon>
        <taxon>Halomarina</taxon>
    </lineage>
</organism>
<dbReference type="Proteomes" id="UP001596547">
    <property type="component" value="Unassembled WGS sequence"/>
</dbReference>
<reference evidence="2 3" key="1">
    <citation type="journal article" date="2019" name="Int. J. Syst. Evol. Microbiol.">
        <title>The Global Catalogue of Microorganisms (GCM) 10K type strain sequencing project: providing services to taxonomists for standard genome sequencing and annotation.</title>
        <authorList>
            <consortium name="The Broad Institute Genomics Platform"/>
            <consortium name="The Broad Institute Genome Sequencing Center for Infectious Disease"/>
            <person name="Wu L."/>
            <person name="Ma J."/>
        </authorList>
    </citation>
    <scope>NUCLEOTIDE SEQUENCE [LARGE SCALE GENOMIC DNA]</scope>
    <source>
        <strain evidence="2 3">PSR21</strain>
    </source>
</reference>
<dbReference type="EMBL" id="JBHTBF010000001">
    <property type="protein sequence ID" value="MFC7315854.1"/>
    <property type="molecule type" value="Genomic_DNA"/>
</dbReference>
<dbReference type="RefSeq" id="WP_276305255.1">
    <property type="nucleotide sequence ID" value="NZ_CP119992.1"/>
</dbReference>